<dbReference type="AlphaFoldDB" id="A0A2N9EFM8"/>
<accession>A0A2N9EFM8</accession>
<dbReference type="PANTHER" id="PTHR37604">
    <property type="entry name" value="TRANSCRIPTION INITIATION FACTOR TFIID SUBUNIT"/>
    <property type="match status" value="1"/>
</dbReference>
<evidence type="ECO:0000256" key="1">
    <source>
        <dbReference type="SAM" id="MobiDB-lite"/>
    </source>
</evidence>
<evidence type="ECO:0008006" key="3">
    <source>
        <dbReference type="Google" id="ProtNLM"/>
    </source>
</evidence>
<gene>
    <name evidence="2" type="ORF">FSB_LOCUS1261</name>
</gene>
<proteinExistence type="predicted"/>
<dbReference type="Gene3D" id="1.10.20.10">
    <property type="entry name" value="Histone, subunit A"/>
    <property type="match status" value="1"/>
</dbReference>
<evidence type="ECO:0000313" key="2">
    <source>
        <dbReference type="EMBL" id="SPC73379.1"/>
    </source>
</evidence>
<dbReference type="InterPro" id="IPR009072">
    <property type="entry name" value="Histone-fold"/>
</dbReference>
<dbReference type="GO" id="GO:0046982">
    <property type="term" value="F:protein heterodimerization activity"/>
    <property type="evidence" value="ECO:0007669"/>
    <property type="project" value="InterPro"/>
</dbReference>
<feature type="region of interest" description="Disordered" evidence="1">
    <location>
        <begin position="586"/>
        <end position="606"/>
    </location>
</feature>
<feature type="compositionally biased region" description="Basic and acidic residues" evidence="1">
    <location>
        <begin position="590"/>
        <end position="599"/>
    </location>
</feature>
<reference evidence="2" key="1">
    <citation type="submission" date="2018-02" db="EMBL/GenBank/DDBJ databases">
        <authorList>
            <person name="Cohen D.B."/>
            <person name="Kent A.D."/>
        </authorList>
    </citation>
    <scope>NUCLEOTIDE SEQUENCE</scope>
</reference>
<protein>
    <recommendedName>
        <fullName evidence="3">Bromodomain associated domain-containing protein</fullName>
    </recommendedName>
</protein>
<sequence>MALLGDDGRGYELARKLETVGVWRTWLGESNYTIFLRFLDSPSTWEAFMRVEDSKSRAQIHLQLRVRALLFDKASVSLFLRSNPSSSSSLASSSLAVSKLNSTYLQLHGDDVYFTLENSAQDVVQPREGGVSSNTASSKIHSRAGFSVGSRYGESEIDNVSQRFRNEELSETWYNQFIERYRISKPYRLSSGDHESDKRTPEEMSAYLRLLEKQKKRRVAFKEDHFMGYGNSMLENASNKHPNSVLNGNISIEDDTPLLPETMFTLNCVPDSALPHTDRAEENQKVEFYGVLDNLPHVMTRSPVMIERLGIRPEYLSMEHGGSLHRGKIGSEGKRKCLGPEQASQISRKVIARMLTSLGFDGATEVPVEVFSQLLSCHVCKLGRILKVLADSYRKQCSATELLKMFLKTLGYSNLGPLVELVKDGSRNFVQQTQQLQGIQSQLQSQHHSSLRLPQQVNVQMPRQIHPQMQQIVHPQNMTFQQQQRRRQPSTPRAGMDVEKDRPMVQVKIENPSELPLENTFNSINARHPQMQFRPQQIAAMSNLHAQPGSQFRQITSLQIPQIQTQNMGIVRAPPVKVEGFQELMGGDATSKHDGEENRLLSPSSK</sequence>
<name>A0A2N9EFM8_FAGSY</name>
<organism evidence="2">
    <name type="scientific">Fagus sylvatica</name>
    <name type="common">Beechnut</name>
    <dbReference type="NCBI Taxonomy" id="28930"/>
    <lineage>
        <taxon>Eukaryota</taxon>
        <taxon>Viridiplantae</taxon>
        <taxon>Streptophyta</taxon>
        <taxon>Embryophyta</taxon>
        <taxon>Tracheophyta</taxon>
        <taxon>Spermatophyta</taxon>
        <taxon>Magnoliopsida</taxon>
        <taxon>eudicotyledons</taxon>
        <taxon>Gunneridae</taxon>
        <taxon>Pentapetalae</taxon>
        <taxon>rosids</taxon>
        <taxon>fabids</taxon>
        <taxon>Fagales</taxon>
        <taxon>Fagaceae</taxon>
        <taxon>Fagus</taxon>
    </lineage>
</organism>
<dbReference type="EMBL" id="OIVN01000055">
    <property type="protein sequence ID" value="SPC73379.1"/>
    <property type="molecule type" value="Genomic_DNA"/>
</dbReference>
<dbReference type="PANTHER" id="PTHR37604:SF1">
    <property type="entry name" value="TRANSCRIPTION INITIATION FACTOR TFIID SUBUNIT"/>
    <property type="match status" value="1"/>
</dbReference>